<dbReference type="CDD" id="cd08977">
    <property type="entry name" value="SusD"/>
    <property type="match status" value="1"/>
</dbReference>
<dbReference type="InterPro" id="IPR011990">
    <property type="entry name" value="TPR-like_helical_dom_sf"/>
</dbReference>
<dbReference type="Pfam" id="PF07980">
    <property type="entry name" value="SusD_RagB"/>
    <property type="match status" value="1"/>
</dbReference>
<evidence type="ECO:0000256" key="4">
    <source>
        <dbReference type="ARBA" id="ARBA00023136"/>
    </source>
</evidence>
<sequence length="477" mass="53534">MMKKKYNFLNLLLLTALIVSSCKKMVQVPEPSISVNAGNVYKTDATAKLALNRIYIGWSSPGLTSESGPSAFITYRCGLESDDFNYLQSAGGRAQNYYQNSLTSSIKGYWQDGFGSIQTINAVIEGVTNSNSLTPSVKENLVGQAKFLRAFVYFYLVNLYGDVPIILTTDYKLNTESSRQSTNSVYQRIILDLIDAESLLPDRFEDYDGNSTSERSLPTKWAAKALLARIYLYTKDYVNALNKATEVIDRSDLFELVSLNDVFKKNSRESIWQLQPVNSGWNTEDGKTFIIPSTGPDRDHPISLSASLMNSFELGDQRPKVWTASYTNVNVTPNITYNYSYKYKSATQGNVITEYTNVFRLSELYIIRAECRAFVESGVGSAISDLNIIRNRAGLANYSGGSDQLSITGAILKERRVEFFCEWGHRWLDLKRVGKIDEVMSAATVTKGGTWQSYKQFWPLPTNDLLFGPNLKQNTGY</sequence>
<gene>
    <name evidence="9" type="ORF">DF947_01570</name>
</gene>
<evidence type="ECO:0000256" key="1">
    <source>
        <dbReference type="ARBA" id="ARBA00004442"/>
    </source>
</evidence>
<evidence type="ECO:0000256" key="3">
    <source>
        <dbReference type="ARBA" id="ARBA00022729"/>
    </source>
</evidence>
<comment type="similarity">
    <text evidence="2">Belongs to the SusD family.</text>
</comment>
<evidence type="ECO:0000313" key="10">
    <source>
        <dbReference type="Proteomes" id="UP000245391"/>
    </source>
</evidence>
<dbReference type="Gene3D" id="1.25.40.390">
    <property type="match status" value="1"/>
</dbReference>
<feature type="chain" id="PRO_5016334271" evidence="6">
    <location>
        <begin position="27"/>
        <end position="477"/>
    </location>
</feature>
<dbReference type="OrthoDB" id="621570at2"/>
<dbReference type="RefSeq" id="WP_109927928.1">
    <property type="nucleotide sequence ID" value="NZ_QGNY01000001.1"/>
</dbReference>
<keyword evidence="10" id="KW-1185">Reference proteome</keyword>
<dbReference type="SUPFAM" id="SSF48452">
    <property type="entry name" value="TPR-like"/>
    <property type="match status" value="1"/>
</dbReference>
<accession>A0A317F2D1</accession>
<evidence type="ECO:0000259" key="8">
    <source>
        <dbReference type="Pfam" id="PF14322"/>
    </source>
</evidence>
<protein>
    <submittedName>
        <fullName evidence="9">RagB/SusD family nutrient uptake outer membrane protein</fullName>
    </submittedName>
</protein>
<organism evidence="9 10">
    <name type="scientific">Pedobacter paludis</name>
    <dbReference type="NCBI Taxonomy" id="2203212"/>
    <lineage>
        <taxon>Bacteria</taxon>
        <taxon>Pseudomonadati</taxon>
        <taxon>Bacteroidota</taxon>
        <taxon>Sphingobacteriia</taxon>
        <taxon>Sphingobacteriales</taxon>
        <taxon>Sphingobacteriaceae</taxon>
        <taxon>Pedobacter</taxon>
    </lineage>
</organism>
<evidence type="ECO:0000256" key="5">
    <source>
        <dbReference type="ARBA" id="ARBA00023237"/>
    </source>
</evidence>
<evidence type="ECO:0000313" key="9">
    <source>
        <dbReference type="EMBL" id="PWS33341.1"/>
    </source>
</evidence>
<dbReference type="Proteomes" id="UP000245391">
    <property type="component" value="Unassembled WGS sequence"/>
</dbReference>
<evidence type="ECO:0000256" key="2">
    <source>
        <dbReference type="ARBA" id="ARBA00006275"/>
    </source>
</evidence>
<dbReference type="Pfam" id="PF14322">
    <property type="entry name" value="SusD-like_3"/>
    <property type="match status" value="1"/>
</dbReference>
<dbReference type="InterPro" id="IPR012944">
    <property type="entry name" value="SusD_RagB_dom"/>
</dbReference>
<dbReference type="EMBL" id="QGNY01000001">
    <property type="protein sequence ID" value="PWS33341.1"/>
    <property type="molecule type" value="Genomic_DNA"/>
</dbReference>
<feature type="domain" description="RagB/SusD" evidence="7">
    <location>
        <begin position="312"/>
        <end position="477"/>
    </location>
</feature>
<keyword evidence="5" id="KW-0998">Cell outer membrane</keyword>
<evidence type="ECO:0000259" key="7">
    <source>
        <dbReference type="Pfam" id="PF07980"/>
    </source>
</evidence>
<evidence type="ECO:0000256" key="6">
    <source>
        <dbReference type="SAM" id="SignalP"/>
    </source>
</evidence>
<feature type="domain" description="SusD-like N-terminal" evidence="8">
    <location>
        <begin position="103"/>
        <end position="232"/>
    </location>
</feature>
<proteinExistence type="inferred from homology"/>
<comment type="caution">
    <text evidence="9">The sequence shown here is derived from an EMBL/GenBank/DDBJ whole genome shotgun (WGS) entry which is preliminary data.</text>
</comment>
<reference evidence="10" key="1">
    <citation type="submission" date="2018-05" db="EMBL/GenBank/DDBJ databases">
        <title>Pedobacter paludis sp. nov., isolated from wetland soil.</title>
        <authorList>
            <person name="Zhang Y."/>
        </authorList>
    </citation>
    <scope>NUCLEOTIDE SEQUENCE [LARGE SCALE GENOMIC DNA]</scope>
    <source>
        <strain evidence="10">R-8</strain>
    </source>
</reference>
<keyword evidence="4" id="KW-0472">Membrane</keyword>
<dbReference type="InterPro" id="IPR033985">
    <property type="entry name" value="SusD-like_N"/>
</dbReference>
<feature type="signal peptide" evidence="6">
    <location>
        <begin position="1"/>
        <end position="26"/>
    </location>
</feature>
<dbReference type="PROSITE" id="PS51257">
    <property type="entry name" value="PROKAR_LIPOPROTEIN"/>
    <property type="match status" value="1"/>
</dbReference>
<dbReference type="AlphaFoldDB" id="A0A317F2D1"/>
<keyword evidence="3 6" id="KW-0732">Signal</keyword>
<dbReference type="GO" id="GO:0009279">
    <property type="term" value="C:cell outer membrane"/>
    <property type="evidence" value="ECO:0007669"/>
    <property type="project" value="UniProtKB-SubCell"/>
</dbReference>
<comment type="subcellular location">
    <subcellularLocation>
        <location evidence="1">Cell outer membrane</location>
    </subcellularLocation>
</comment>
<name>A0A317F2D1_9SPHI</name>